<protein>
    <recommendedName>
        <fullName evidence="6">Adenylate kinase</fullName>
    </recommendedName>
</protein>
<evidence type="ECO:0000313" key="5">
    <source>
        <dbReference type="EMBL" id="NDV37198.1"/>
    </source>
</evidence>
<sequence>MGGPGSGKSTQGDILASKYGYLHISAGELLRQEMATPNSDKAPIIRSRIDNGMIVPAQITLSLLLEKMKGSEKRVFLIDGFPRNLDNLNTFDGDEECKGYEVPFVVYFNCEERVLVERIMERAKTSGRSDDTLESLRLRLKTYKEQTQPIIEHYRKEGKLIEVDAGKSASDISQDVDSFFHQRLHSL</sequence>
<dbReference type="Gene3D" id="3.40.50.300">
    <property type="entry name" value="P-loop containing nucleotide triphosphate hydrolases"/>
    <property type="match status" value="1"/>
</dbReference>
<organism evidence="5">
    <name type="scientific">Arcella intermedia</name>
    <dbReference type="NCBI Taxonomy" id="1963864"/>
    <lineage>
        <taxon>Eukaryota</taxon>
        <taxon>Amoebozoa</taxon>
        <taxon>Tubulinea</taxon>
        <taxon>Elardia</taxon>
        <taxon>Arcellinida</taxon>
        <taxon>Sphaerothecina</taxon>
        <taxon>Arcellidae</taxon>
        <taxon>Arcella</taxon>
    </lineage>
</organism>
<evidence type="ECO:0000256" key="3">
    <source>
        <dbReference type="ARBA" id="ARBA00022777"/>
    </source>
</evidence>
<comment type="similarity">
    <text evidence="4">Belongs to the adenylate kinase family.</text>
</comment>
<dbReference type="CDD" id="cd01428">
    <property type="entry name" value="ADK"/>
    <property type="match status" value="1"/>
</dbReference>
<name>A0A6B2LKH0_9EUKA</name>
<proteinExistence type="inferred from homology"/>
<dbReference type="AlphaFoldDB" id="A0A6B2LKH0"/>
<evidence type="ECO:0000256" key="1">
    <source>
        <dbReference type="ARBA" id="ARBA00022679"/>
    </source>
</evidence>
<dbReference type="HAMAP" id="MF_00235">
    <property type="entry name" value="Adenylate_kinase_Adk"/>
    <property type="match status" value="1"/>
</dbReference>
<dbReference type="SUPFAM" id="SSF52540">
    <property type="entry name" value="P-loop containing nucleoside triphosphate hydrolases"/>
    <property type="match status" value="1"/>
</dbReference>
<dbReference type="GO" id="GO:0005524">
    <property type="term" value="F:ATP binding"/>
    <property type="evidence" value="ECO:0007669"/>
    <property type="project" value="InterPro"/>
</dbReference>
<dbReference type="InterPro" id="IPR000850">
    <property type="entry name" value="Adenylat/UMP-CMP_kin"/>
</dbReference>
<dbReference type="GO" id="GO:0019205">
    <property type="term" value="F:nucleobase-containing compound kinase activity"/>
    <property type="evidence" value="ECO:0007669"/>
    <property type="project" value="InterPro"/>
</dbReference>
<evidence type="ECO:0000256" key="4">
    <source>
        <dbReference type="RuleBase" id="RU003330"/>
    </source>
</evidence>
<accession>A0A6B2LKH0</accession>
<keyword evidence="2" id="KW-0547">Nucleotide-binding</keyword>
<dbReference type="InterPro" id="IPR027417">
    <property type="entry name" value="P-loop_NTPase"/>
</dbReference>
<dbReference type="PROSITE" id="PS00113">
    <property type="entry name" value="ADENYLATE_KINASE"/>
    <property type="match status" value="1"/>
</dbReference>
<reference evidence="5" key="1">
    <citation type="journal article" date="2020" name="J. Eukaryot. Microbiol.">
        <title>De novo Sequencing, Assembly and Annotation of the Transcriptome for the Free-Living Testate Amoeba Arcella intermedia.</title>
        <authorList>
            <person name="Ribeiro G.M."/>
            <person name="Porfirio-Sousa A.L."/>
            <person name="Maurer-Alcala X.X."/>
            <person name="Katz L.A."/>
            <person name="Lahr D.J.G."/>
        </authorList>
    </citation>
    <scope>NUCLEOTIDE SEQUENCE</scope>
</reference>
<dbReference type="PANTHER" id="PTHR23359">
    <property type="entry name" value="NUCLEOTIDE KINASE"/>
    <property type="match status" value="1"/>
</dbReference>
<keyword evidence="3 4" id="KW-0418">Kinase</keyword>
<dbReference type="GO" id="GO:0006139">
    <property type="term" value="P:nucleobase-containing compound metabolic process"/>
    <property type="evidence" value="ECO:0007669"/>
    <property type="project" value="InterPro"/>
</dbReference>
<dbReference type="InterPro" id="IPR033690">
    <property type="entry name" value="Adenylat_kinase_CS"/>
</dbReference>
<dbReference type="Pfam" id="PF00406">
    <property type="entry name" value="ADK"/>
    <property type="match status" value="1"/>
</dbReference>
<evidence type="ECO:0000256" key="2">
    <source>
        <dbReference type="ARBA" id="ARBA00022741"/>
    </source>
</evidence>
<evidence type="ECO:0008006" key="6">
    <source>
        <dbReference type="Google" id="ProtNLM"/>
    </source>
</evidence>
<dbReference type="EMBL" id="GIBP01008229">
    <property type="protein sequence ID" value="NDV37198.1"/>
    <property type="molecule type" value="Transcribed_RNA"/>
</dbReference>
<dbReference type="PRINTS" id="PR00094">
    <property type="entry name" value="ADENYLTKNASE"/>
</dbReference>
<keyword evidence="1 4" id="KW-0808">Transferase</keyword>